<dbReference type="AlphaFoldDB" id="A0A1F6CCX6"/>
<evidence type="ECO:0000313" key="3">
    <source>
        <dbReference type="Proteomes" id="UP000178606"/>
    </source>
</evidence>
<organism evidence="2 3">
    <name type="scientific">Handelsmanbacteria sp. (strain RIFCSPLOWO2_12_FULL_64_10)</name>
    <dbReference type="NCBI Taxonomy" id="1817868"/>
    <lineage>
        <taxon>Bacteria</taxon>
        <taxon>Candidatus Handelsmaniibacteriota</taxon>
    </lineage>
</organism>
<keyword evidence="1" id="KW-0732">Signal</keyword>
<dbReference type="EMBL" id="MFKF01000282">
    <property type="protein sequence ID" value="OGG46851.1"/>
    <property type="molecule type" value="Genomic_DNA"/>
</dbReference>
<dbReference type="Proteomes" id="UP000178606">
    <property type="component" value="Unassembled WGS sequence"/>
</dbReference>
<protein>
    <recommendedName>
        <fullName evidence="4">FlgD Ig-like domain-containing protein</fullName>
    </recommendedName>
</protein>
<feature type="chain" id="PRO_5009523380" description="FlgD Ig-like domain-containing protein" evidence="1">
    <location>
        <begin position="27"/>
        <end position="830"/>
    </location>
</feature>
<evidence type="ECO:0008006" key="4">
    <source>
        <dbReference type="Google" id="ProtNLM"/>
    </source>
</evidence>
<evidence type="ECO:0000256" key="1">
    <source>
        <dbReference type="SAM" id="SignalP"/>
    </source>
</evidence>
<gene>
    <name evidence="2" type="ORF">A3F84_00230</name>
</gene>
<reference evidence="2 3" key="1">
    <citation type="journal article" date="2016" name="Nat. Commun.">
        <title>Thousands of microbial genomes shed light on interconnected biogeochemical processes in an aquifer system.</title>
        <authorList>
            <person name="Anantharaman K."/>
            <person name="Brown C.T."/>
            <person name="Hug L.A."/>
            <person name="Sharon I."/>
            <person name="Castelle C.J."/>
            <person name="Probst A.J."/>
            <person name="Thomas B.C."/>
            <person name="Singh A."/>
            <person name="Wilkins M.J."/>
            <person name="Karaoz U."/>
            <person name="Brodie E.L."/>
            <person name="Williams K.H."/>
            <person name="Hubbard S.S."/>
            <person name="Banfield J.F."/>
        </authorList>
    </citation>
    <scope>NUCLEOTIDE SEQUENCE [LARGE SCALE GENOMIC DNA]</scope>
    <source>
        <strain evidence="3">RIFCSPLOWO2_12_FULL_64_10</strain>
    </source>
</reference>
<name>A0A1F6CCX6_HANXR</name>
<accession>A0A1F6CCX6</accession>
<proteinExistence type="predicted"/>
<sequence length="830" mass="91185">MRHRGRWSVLALAAVTLLILPGAPLAIDEPAAGKQLDRSKLAESFRNTGQAGGTFDGTSYTGRHANSMHYPYVFSGSQDGRSFSSSHDNDNSHGQAIWILAKDEAGNLYITSSGWSYNTDDVDQEVPDFGTNLKDDLLKGIGYDTKDANAWGKADRPLNTAQRLRPIAQEPVEVDNYRENGQYTTPEWDHFPEETVISRWKSREIGKLSTATGMTMTRKAYGWSNQDFDDFFLTELTVENTSSRDYPEVYVAYFNYFGVSYPGHHYRKWNGWWFSEPGRKLEDDRYQFTEATNYTGPGKGLKLSYQYDEDTPFSSENDRGEPRYPGFAAGVEGWRGDGELLAYQYIGMAPVDVTPPFINDPAADYVPPEGAVAGGEDLPASQPRYAHWWKKRSLNPPEFEPHKEIDTVKGMFDKFITPGKPFDDNPVDGGPKVEERFAQEQSHAQVYGPYMLLKGQKAKIVMAYAAGAASEVAGPGGEPMDERAWALTSGAQSQLANGEQALFNHLARARLTYRMGYDVPNPPPDAPGIAKSVNQGTLPGIQLTATSGGNVQLTWTDLADNATNPGYTGGEASDIAGYRVYGATSVFSTDPVRHAGNYAGPWRVIADIPVRSARHYKAGSGNEPGIYTFVDENSVTGFQYWYNVAAYAKGHAAWENANAQKNAPIGAQAPIKAKLTDLPKVVQGHMTKGLEGSHLVEAARHRTDGRSFSPFIAASDPADRLERKVIVVPNPWKDDGVHSFGAQGDNNRNLRFTNVPRLARITIYNAAGDIMHQIVHNGTLSAQHSAELTWGQNTWTGASVIPAGVYFFSVESLVPGSIGKVQRGSFIVIK</sequence>
<comment type="caution">
    <text evidence="2">The sequence shown here is derived from an EMBL/GenBank/DDBJ whole genome shotgun (WGS) entry which is preliminary data.</text>
</comment>
<feature type="signal peptide" evidence="1">
    <location>
        <begin position="1"/>
        <end position="26"/>
    </location>
</feature>
<evidence type="ECO:0000313" key="2">
    <source>
        <dbReference type="EMBL" id="OGG46851.1"/>
    </source>
</evidence>